<dbReference type="Proteomes" id="UP000823615">
    <property type="component" value="Unassembled WGS sequence"/>
</dbReference>
<reference evidence="2" key="2">
    <citation type="journal article" date="2021" name="PeerJ">
        <title>Extensive microbial diversity within the chicken gut microbiome revealed by metagenomics and culture.</title>
        <authorList>
            <person name="Gilroy R."/>
            <person name="Ravi A."/>
            <person name="Getino M."/>
            <person name="Pursley I."/>
            <person name="Horton D.L."/>
            <person name="Alikhan N.F."/>
            <person name="Baker D."/>
            <person name="Gharbi K."/>
            <person name="Hall N."/>
            <person name="Watson M."/>
            <person name="Adriaenssens E.M."/>
            <person name="Foster-Nyarko E."/>
            <person name="Jarju S."/>
            <person name="Secka A."/>
            <person name="Antonio M."/>
            <person name="Oren A."/>
            <person name="Chaudhuri R.R."/>
            <person name="La Ragione R."/>
            <person name="Hildebrand F."/>
            <person name="Pallen M.J."/>
        </authorList>
    </citation>
    <scope>NUCLEOTIDE SEQUENCE</scope>
    <source>
        <strain evidence="2">7293</strain>
    </source>
</reference>
<evidence type="ECO:0000313" key="2">
    <source>
        <dbReference type="EMBL" id="MBO8435717.1"/>
    </source>
</evidence>
<feature type="region of interest" description="Disordered" evidence="1">
    <location>
        <begin position="1"/>
        <end position="51"/>
    </location>
</feature>
<dbReference type="AlphaFoldDB" id="A0A9D9DZ55"/>
<evidence type="ECO:0000256" key="1">
    <source>
        <dbReference type="SAM" id="MobiDB-lite"/>
    </source>
</evidence>
<gene>
    <name evidence="2" type="ORF">IAA97_01885</name>
</gene>
<protein>
    <submittedName>
        <fullName evidence="2">Uncharacterized protein</fullName>
    </submittedName>
</protein>
<comment type="caution">
    <text evidence="2">The sequence shown here is derived from an EMBL/GenBank/DDBJ whole genome shotgun (WGS) entry which is preliminary data.</text>
</comment>
<name>A0A9D9DZ55_9SPIO</name>
<accession>A0A9D9DZ55</accession>
<dbReference type="EMBL" id="JADIMT010000031">
    <property type="protein sequence ID" value="MBO8435717.1"/>
    <property type="molecule type" value="Genomic_DNA"/>
</dbReference>
<organism evidence="2 3">
    <name type="scientific">Candidatus Ornithospirochaeta stercoripullorum</name>
    <dbReference type="NCBI Taxonomy" id="2840899"/>
    <lineage>
        <taxon>Bacteria</taxon>
        <taxon>Pseudomonadati</taxon>
        <taxon>Spirochaetota</taxon>
        <taxon>Spirochaetia</taxon>
        <taxon>Spirochaetales</taxon>
        <taxon>Spirochaetaceae</taxon>
        <taxon>Spirochaetaceae incertae sedis</taxon>
        <taxon>Candidatus Ornithospirochaeta</taxon>
    </lineage>
</organism>
<evidence type="ECO:0000313" key="3">
    <source>
        <dbReference type="Proteomes" id="UP000823615"/>
    </source>
</evidence>
<sequence>MNNKQIEREIPKTTPESIREGYTPNNQNSPAPKPPRNFVPAGKDKNTNSDK</sequence>
<proteinExistence type="predicted"/>
<feature type="compositionally biased region" description="Basic and acidic residues" evidence="1">
    <location>
        <begin position="1"/>
        <end position="11"/>
    </location>
</feature>
<reference evidence="2" key="1">
    <citation type="submission" date="2020-10" db="EMBL/GenBank/DDBJ databases">
        <authorList>
            <person name="Gilroy R."/>
        </authorList>
    </citation>
    <scope>NUCLEOTIDE SEQUENCE</scope>
    <source>
        <strain evidence="2">7293</strain>
    </source>
</reference>
<feature type="compositionally biased region" description="Basic and acidic residues" evidence="1">
    <location>
        <begin position="42"/>
        <end position="51"/>
    </location>
</feature>